<evidence type="ECO:0000256" key="2">
    <source>
        <dbReference type="ARBA" id="ARBA00022475"/>
    </source>
</evidence>
<keyword evidence="2" id="KW-1003">Cell membrane</keyword>
<dbReference type="Pfam" id="PF07690">
    <property type="entry name" value="MFS_1"/>
    <property type="match status" value="1"/>
</dbReference>
<organism evidence="8 9">
    <name type="scientific">Solilutibacter silvestris</name>
    <dbReference type="NCBI Taxonomy" id="1645665"/>
    <lineage>
        <taxon>Bacteria</taxon>
        <taxon>Pseudomonadati</taxon>
        <taxon>Pseudomonadota</taxon>
        <taxon>Gammaproteobacteria</taxon>
        <taxon>Lysobacterales</taxon>
        <taxon>Lysobacteraceae</taxon>
        <taxon>Solilutibacter</taxon>
    </lineage>
</organism>
<feature type="transmembrane region" description="Helical" evidence="6">
    <location>
        <begin position="51"/>
        <end position="68"/>
    </location>
</feature>
<keyword evidence="3 6" id="KW-0812">Transmembrane</keyword>
<evidence type="ECO:0000256" key="3">
    <source>
        <dbReference type="ARBA" id="ARBA00022692"/>
    </source>
</evidence>
<dbReference type="InterPro" id="IPR036259">
    <property type="entry name" value="MFS_trans_sf"/>
</dbReference>
<evidence type="ECO:0000256" key="5">
    <source>
        <dbReference type="ARBA" id="ARBA00023136"/>
    </source>
</evidence>
<keyword evidence="5 6" id="KW-0472">Membrane</keyword>
<evidence type="ECO:0000313" key="9">
    <source>
        <dbReference type="Proteomes" id="UP000236220"/>
    </source>
</evidence>
<feature type="transmembrane region" description="Helical" evidence="6">
    <location>
        <begin position="381"/>
        <end position="400"/>
    </location>
</feature>
<feature type="transmembrane region" description="Helical" evidence="6">
    <location>
        <begin position="320"/>
        <end position="343"/>
    </location>
</feature>
<keyword evidence="9" id="KW-1185">Reference proteome</keyword>
<feature type="transmembrane region" description="Helical" evidence="6">
    <location>
        <begin position="355"/>
        <end position="375"/>
    </location>
</feature>
<dbReference type="SUPFAM" id="SSF103473">
    <property type="entry name" value="MFS general substrate transporter"/>
    <property type="match status" value="1"/>
</dbReference>
<name>A0A2K1Q397_9GAMM</name>
<dbReference type="PROSITE" id="PS50850">
    <property type="entry name" value="MFS"/>
    <property type="match status" value="1"/>
</dbReference>
<gene>
    <name evidence="8" type="ORF">Lysil_1144</name>
</gene>
<evidence type="ECO:0000259" key="7">
    <source>
        <dbReference type="PROSITE" id="PS50850"/>
    </source>
</evidence>
<comment type="caution">
    <text evidence="8">The sequence shown here is derived from an EMBL/GenBank/DDBJ whole genome shotgun (WGS) entry which is preliminary data.</text>
</comment>
<dbReference type="Gene3D" id="1.20.1250.20">
    <property type="entry name" value="MFS general substrate transporter like domains"/>
    <property type="match status" value="2"/>
</dbReference>
<dbReference type="InterPro" id="IPR050375">
    <property type="entry name" value="MFS_TsgA-like"/>
</dbReference>
<dbReference type="PANTHER" id="PTHR43702">
    <property type="entry name" value="L-FUCOSE-PROTON SYMPORTER"/>
    <property type="match status" value="1"/>
</dbReference>
<evidence type="ECO:0000256" key="6">
    <source>
        <dbReference type="SAM" id="Phobius"/>
    </source>
</evidence>
<dbReference type="Proteomes" id="UP000236220">
    <property type="component" value="Unassembled WGS sequence"/>
</dbReference>
<feature type="transmembrane region" description="Helical" evidence="6">
    <location>
        <begin position="280"/>
        <end position="300"/>
    </location>
</feature>
<dbReference type="PANTHER" id="PTHR43702:SF11">
    <property type="entry name" value="L-FUCOSE-PROTON SYMPORTER"/>
    <property type="match status" value="1"/>
</dbReference>
<feature type="transmembrane region" description="Helical" evidence="6">
    <location>
        <begin position="209"/>
        <end position="228"/>
    </location>
</feature>
<feature type="transmembrane region" description="Helical" evidence="6">
    <location>
        <begin position="248"/>
        <end position="268"/>
    </location>
</feature>
<dbReference type="InterPro" id="IPR011701">
    <property type="entry name" value="MFS"/>
</dbReference>
<comment type="subcellular location">
    <subcellularLocation>
        <location evidence="1">Cell inner membrane</location>
        <topology evidence="1">Multi-pass membrane protein</topology>
    </subcellularLocation>
</comment>
<feature type="transmembrane region" description="Helical" evidence="6">
    <location>
        <begin position="168"/>
        <end position="188"/>
    </location>
</feature>
<accession>A0A2K1Q397</accession>
<dbReference type="AlphaFoldDB" id="A0A2K1Q397"/>
<reference evidence="8 9" key="1">
    <citation type="submission" date="2017-08" db="EMBL/GenBank/DDBJ databases">
        <title>Lysobacter sylvestris genome.</title>
        <authorList>
            <person name="Zhang D.-C."/>
            <person name="Albuquerque L."/>
            <person name="Franca L."/>
            <person name="Froufe H.J.C."/>
            <person name="Barroso C."/>
            <person name="Egas C."/>
            <person name="Da Costa M."/>
            <person name="Margesin R."/>
        </authorList>
    </citation>
    <scope>NUCLEOTIDE SEQUENCE [LARGE SCALE GENOMIC DNA]</scope>
    <source>
        <strain evidence="8 9">AM20-91</strain>
    </source>
</reference>
<dbReference type="InterPro" id="IPR020846">
    <property type="entry name" value="MFS_dom"/>
</dbReference>
<feature type="transmembrane region" description="Helical" evidence="6">
    <location>
        <begin position="100"/>
        <end position="122"/>
    </location>
</feature>
<dbReference type="EMBL" id="NPZB01000001">
    <property type="protein sequence ID" value="PNS09515.1"/>
    <property type="molecule type" value="Genomic_DNA"/>
</dbReference>
<proteinExistence type="predicted"/>
<dbReference type="GO" id="GO:0005886">
    <property type="term" value="C:plasma membrane"/>
    <property type="evidence" value="ECO:0007669"/>
    <property type="project" value="UniProtKB-SubCell"/>
</dbReference>
<dbReference type="GO" id="GO:0022857">
    <property type="term" value="F:transmembrane transporter activity"/>
    <property type="evidence" value="ECO:0007669"/>
    <property type="project" value="InterPro"/>
</dbReference>
<protein>
    <submittedName>
        <fullName evidence="8">Major Facilitator Superfamily protein</fullName>
    </submittedName>
</protein>
<evidence type="ECO:0000256" key="4">
    <source>
        <dbReference type="ARBA" id="ARBA00022989"/>
    </source>
</evidence>
<feature type="transmembrane region" description="Helical" evidence="6">
    <location>
        <begin position="75"/>
        <end position="94"/>
    </location>
</feature>
<feature type="domain" description="Major facilitator superfamily (MFS) profile" evidence="7">
    <location>
        <begin position="6"/>
        <end position="404"/>
    </location>
</feature>
<feature type="transmembrane region" description="Helical" evidence="6">
    <location>
        <begin position="134"/>
        <end position="156"/>
    </location>
</feature>
<keyword evidence="4 6" id="KW-1133">Transmembrane helix</keyword>
<feature type="transmembrane region" description="Helical" evidence="6">
    <location>
        <begin position="7"/>
        <end position="31"/>
    </location>
</feature>
<sequence length="413" mass="44421">MNRTRMVLSMVLTYMVFAVLLNSVGTLILVSQKAYGASKEATSVLDAFKDLPIALVAFLVASWLPRIGYRRGMMFGLAATAMACAAMPLINAFWMIKAMLVVVGVAFAVVKVSVYSTIGLLTADKRSHASLTSFIEGCFMVGVLLGPWLFSVFIGRQQSPGDPVWLNIYWWLTLACIVIIAVLTVSRIDEGAASEGHGFARSYLDMIQLLALPLVIVFLVSAFLYVLLEQGINTWLPTFNADVLHLSMVTSVQLGSLFAACTALGRLGASVLLRRIPWHWLLVGCLLATAAIILLVLPMATNAQPPSTDGWWHAPPVAFLFPLIGLFMAPIYPAINSAVLSALPKTRHASMTGLIVVFSALGGSAGSLITGHVFAGFGGQTAFYLSLLPLAVLLPAVLLLRRWSVRHDMAVAA</sequence>
<evidence type="ECO:0000313" key="8">
    <source>
        <dbReference type="EMBL" id="PNS09515.1"/>
    </source>
</evidence>
<dbReference type="RefSeq" id="WP_103074557.1">
    <property type="nucleotide sequence ID" value="NZ_NPZB01000001.1"/>
</dbReference>
<evidence type="ECO:0000256" key="1">
    <source>
        <dbReference type="ARBA" id="ARBA00004429"/>
    </source>
</evidence>
<dbReference type="OrthoDB" id="6395826at2"/>